<dbReference type="Gramene" id="PHT96157">
    <property type="protein sequence ID" value="PHT96157"/>
    <property type="gene ID" value="T459_04039"/>
</dbReference>
<evidence type="ECO:0000313" key="5">
    <source>
        <dbReference type="Proteomes" id="UP000222542"/>
    </source>
</evidence>
<dbReference type="PANTHER" id="PTHR46193">
    <property type="entry name" value="6-PHOSPHOGLUCONATE PHOSPHATASE"/>
    <property type="match status" value="1"/>
</dbReference>
<dbReference type="Gene3D" id="3.40.50.1000">
    <property type="entry name" value="HAD superfamily/HAD-like"/>
    <property type="match status" value="2"/>
</dbReference>
<keyword evidence="3" id="KW-0460">Magnesium</keyword>
<keyword evidence="5" id="KW-1185">Reference proteome</keyword>
<organism evidence="4 5">
    <name type="scientific">Capsicum annuum</name>
    <name type="common">Capsicum pepper</name>
    <dbReference type="NCBI Taxonomy" id="4072"/>
    <lineage>
        <taxon>Eukaryota</taxon>
        <taxon>Viridiplantae</taxon>
        <taxon>Streptophyta</taxon>
        <taxon>Embryophyta</taxon>
        <taxon>Tracheophyta</taxon>
        <taxon>Spermatophyta</taxon>
        <taxon>Magnoliopsida</taxon>
        <taxon>eudicotyledons</taxon>
        <taxon>Gunneridae</taxon>
        <taxon>Pentapetalae</taxon>
        <taxon>asterids</taxon>
        <taxon>lamiids</taxon>
        <taxon>Solanales</taxon>
        <taxon>Solanaceae</taxon>
        <taxon>Solanoideae</taxon>
        <taxon>Capsiceae</taxon>
        <taxon>Capsicum</taxon>
    </lineage>
</organism>
<sequence length="163" mass="17663">MATSACGNSNESSSSLATLAPLQAVLFDIDGTLCDSDPFHYLAFREMLLEIGYNGGVPVDEEWFVKIISGKHNDDLVAVLFPDDHERGVNSWMTRKFCLEGLRLGIKAGVAAGMSVVGLANRNPSHLLMEAEPVFLIKDYEDPKLWAALDAIDKMSGTGKTTA</sequence>
<dbReference type="GO" id="GO:0016787">
    <property type="term" value="F:hydrolase activity"/>
    <property type="evidence" value="ECO:0007669"/>
    <property type="project" value="UniProtKB-KW"/>
</dbReference>
<dbReference type="STRING" id="4072.A0A2G3APK5"/>
<comment type="cofactor">
    <cofactor evidence="1">
        <name>Mg(2+)</name>
        <dbReference type="ChEBI" id="CHEBI:18420"/>
    </cofactor>
</comment>
<name>A0A2G3APK5_CAPAN</name>
<dbReference type="InterPro" id="IPR036412">
    <property type="entry name" value="HAD-like_sf"/>
</dbReference>
<evidence type="ECO:0000313" key="4">
    <source>
        <dbReference type="EMBL" id="PHT96157.1"/>
    </source>
</evidence>
<dbReference type="AlphaFoldDB" id="A0A2G3APK5"/>
<gene>
    <name evidence="4" type="ORF">T459_04039</name>
</gene>
<comment type="caution">
    <text evidence="4">The sequence shown here is derived from an EMBL/GenBank/DDBJ whole genome shotgun (WGS) entry which is preliminary data.</text>
</comment>
<dbReference type="PANTHER" id="PTHR46193:SF9">
    <property type="entry name" value="HALOACID DEHALOGENASE-LIKE HYDROLASE DOMAIN-CONTAINING PROTEIN SGPP"/>
    <property type="match status" value="1"/>
</dbReference>
<dbReference type="InterPro" id="IPR023214">
    <property type="entry name" value="HAD_sf"/>
</dbReference>
<dbReference type="OMA" id="DHERGVN"/>
<dbReference type="Proteomes" id="UP000222542">
    <property type="component" value="Unassembled WGS sequence"/>
</dbReference>
<keyword evidence="2" id="KW-0479">Metal-binding</keyword>
<dbReference type="InterPro" id="IPR023198">
    <property type="entry name" value="PGP-like_dom2"/>
</dbReference>
<proteinExistence type="predicted"/>
<reference evidence="4 5" key="1">
    <citation type="journal article" date="2014" name="Nat. Genet.">
        <title>Genome sequence of the hot pepper provides insights into the evolution of pungency in Capsicum species.</title>
        <authorList>
            <person name="Kim S."/>
            <person name="Park M."/>
            <person name="Yeom S.I."/>
            <person name="Kim Y.M."/>
            <person name="Lee J.M."/>
            <person name="Lee H.A."/>
            <person name="Seo E."/>
            <person name="Choi J."/>
            <person name="Cheong K."/>
            <person name="Kim K.T."/>
            <person name="Jung K."/>
            <person name="Lee G.W."/>
            <person name="Oh S.K."/>
            <person name="Bae C."/>
            <person name="Kim S.B."/>
            <person name="Lee H.Y."/>
            <person name="Kim S.Y."/>
            <person name="Kim M.S."/>
            <person name="Kang B.C."/>
            <person name="Jo Y.D."/>
            <person name="Yang H.B."/>
            <person name="Jeong H.J."/>
            <person name="Kang W.H."/>
            <person name="Kwon J.K."/>
            <person name="Shin C."/>
            <person name="Lim J.Y."/>
            <person name="Park J.H."/>
            <person name="Huh J.H."/>
            <person name="Kim J.S."/>
            <person name="Kim B.D."/>
            <person name="Cohen O."/>
            <person name="Paran I."/>
            <person name="Suh M.C."/>
            <person name="Lee S.B."/>
            <person name="Kim Y.K."/>
            <person name="Shin Y."/>
            <person name="Noh S.J."/>
            <person name="Park J."/>
            <person name="Seo Y.S."/>
            <person name="Kwon S.Y."/>
            <person name="Kim H.A."/>
            <person name="Park J.M."/>
            <person name="Kim H.J."/>
            <person name="Choi S.B."/>
            <person name="Bosland P.W."/>
            <person name="Reeves G."/>
            <person name="Jo S.H."/>
            <person name="Lee B.W."/>
            <person name="Cho H.T."/>
            <person name="Choi H.S."/>
            <person name="Lee M.S."/>
            <person name="Yu Y."/>
            <person name="Do Choi Y."/>
            <person name="Park B.S."/>
            <person name="van Deynze A."/>
            <person name="Ashrafi H."/>
            <person name="Hill T."/>
            <person name="Kim W.T."/>
            <person name="Pai H.S."/>
            <person name="Ahn H.K."/>
            <person name="Yeam I."/>
            <person name="Giovannoni J.J."/>
            <person name="Rose J.K."/>
            <person name="Sorensen I."/>
            <person name="Lee S.J."/>
            <person name="Kim R.W."/>
            <person name="Choi I.Y."/>
            <person name="Choi B.S."/>
            <person name="Lim J.S."/>
            <person name="Lee Y.H."/>
            <person name="Choi D."/>
        </authorList>
    </citation>
    <scope>NUCLEOTIDE SEQUENCE [LARGE SCALE GENOMIC DNA]</scope>
    <source>
        <strain evidence="5">cv. CM334</strain>
    </source>
</reference>
<dbReference type="GO" id="GO:0046872">
    <property type="term" value="F:metal ion binding"/>
    <property type="evidence" value="ECO:0007669"/>
    <property type="project" value="UniProtKB-KW"/>
</dbReference>
<dbReference type="EMBL" id="AYRZ02000001">
    <property type="protein sequence ID" value="PHT96157.1"/>
    <property type="molecule type" value="Genomic_DNA"/>
</dbReference>
<reference evidence="4 5" key="2">
    <citation type="journal article" date="2017" name="Genome Biol.">
        <title>New reference genome sequences of hot pepper reveal the massive evolution of plant disease-resistance genes by retroduplication.</title>
        <authorList>
            <person name="Kim S."/>
            <person name="Park J."/>
            <person name="Yeom S.I."/>
            <person name="Kim Y.M."/>
            <person name="Seo E."/>
            <person name="Kim K.T."/>
            <person name="Kim M.S."/>
            <person name="Lee J.M."/>
            <person name="Cheong K."/>
            <person name="Shin H.S."/>
            <person name="Kim S.B."/>
            <person name="Han K."/>
            <person name="Lee J."/>
            <person name="Park M."/>
            <person name="Lee H.A."/>
            <person name="Lee H.Y."/>
            <person name="Lee Y."/>
            <person name="Oh S."/>
            <person name="Lee J.H."/>
            <person name="Choi E."/>
            <person name="Choi E."/>
            <person name="Lee S.E."/>
            <person name="Jeon J."/>
            <person name="Kim H."/>
            <person name="Choi G."/>
            <person name="Song H."/>
            <person name="Lee J."/>
            <person name="Lee S.C."/>
            <person name="Kwon J.K."/>
            <person name="Lee H.Y."/>
            <person name="Koo N."/>
            <person name="Hong Y."/>
            <person name="Kim R.W."/>
            <person name="Kang W.H."/>
            <person name="Huh J.H."/>
            <person name="Kang B.C."/>
            <person name="Yang T.J."/>
            <person name="Lee Y.H."/>
            <person name="Bennetzen J.L."/>
            <person name="Choi D."/>
        </authorList>
    </citation>
    <scope>NUCLEOTIDE SEQUENCE [LARGE SCALE GENOMIC DNA]</scope>
    <source>
        <strain evidence="5">cv. CM334</strain>
    </source>
</reference>
<evidence type="ECO:0000256" key="3">
    <source>
        <dbReference type="ARBA" id="ARBA00022842"/>
    </source>
</evidence>
<evidence type="ECO:0000256" key="1">
    <source>
        <dbReference type="ARBA" id="ARBA00001946"/>
    </source>
</evidence>
<accession>A0A2G3APK5</accession>
<dbReference type="SUPFAM" id="SSF56784">
    <property type="entry name" value="HAD-like"/>
    <property type="match status" value="2"/>
</dbReference>
<dbReference type="InterPro" id="IPR051600">
    <property type="entry name" value="Beta-PGM-like"/>
</dbReference>
<dbReference type="Gene3D" id="1.10.150.240">
    <property type="entry name" value="Putative phosphatase, domain 2"/>
    <property type="match status" value="1"/>
</dbReference>
<protein>
    <submittedName>
        <fullName evidence="4">Haloacid dehalogenase-like hydrolase domain-containing protein Sgpp</fullName>
    </submittedName>
</protein>
<evidence type="ECO:0000256" key="2">
    <source>
        <dbReference type="ARBA" id="ARBA00022723"/>
    </source>
</evidence>